<dbReference type="PANTHER" id="PTHR33055">
    <property type="entry name" value="TRANSPOSASE FOR INSERTION SEQUENCE ELEMENT IS1111A"/>
    <property type="match status" value="1"/>
</dbReference>
<dbReference type="InterPro" id="IPR036291">
    <property type="entry name" value="NAD(P)-bd_dom_sf"/>
</dbReference>
<dbReference type="InterPro" id="IPR047650">
    <property type="entry name" value="Transpos_IS110"/>
</dbReference>
<reference evidence="2 3" key="1">
    <citation type="journal article" date="2018" name="Nat. Biotechnol.">
        <title>A standardized bacterial taxonomy based on genome phylogeny substantially revises the tree of life.</title>
        <authorList>
            <person name="Parks D.H."/>
            <person name="Chuvochina M."/>
            <person name="Waite D.W."/>
            <person name="Rinke C."/>
            <person name="Skarshewski A."/>
            <person name="Chaumeil P.A."/>
            <person name="Hugenholtz P."/>
        </authorList>
    </citation>
    <scope>NUCLEOTIDE SEQUENCE [LARGE SCALE GENOMIC DNA]</scope>
    <source>
        <strain evidence="2">UBA12544</strain>
    </source>
</reference>
<dbReference type="Gene3D" id="3.40.50.720">
    <property type="entry name" value="NAD(P)-binding Rossmann-like Domain"/>
    <property type="match status" value="1"/>
</dbReference>
<dbReference type="InterPro" id="IPR003346">
    <property type="entry name" value="Transposase_20"/>
</dbReference>
<feature type="domain" description="Transposase IS116/IS110/IS902 C-terminal" evidence="1">
    <location>
        <begin position="127"/>
        <end position="211"/>
    </location>
</feature>
<dbReference type="EMBL" id="DOLB01000148">
    <property type="protein sequence ID" value="HBT50100.1"/>
    <property type="molecule type" value="Genomic_DNA"/>
</dbReference>
<protein>
    <recommendedName>
        <fullName evidence="1">Transposase IS116/IS110/IS902 C-terminal domain-containing protein</fullName>
    </recommendedName>
</protein>
<dbReference type="Proteomes" id="UP000264445">
    <property type="component" value="Unassembled WGS sequence"/>
</dbReference>
<dbReference type="GO" id="GO:0004803">
    <property type="term" value="F:transposase activity"/>
    <property type="evidence" value="ECO:0007669"/>
    <property type="project" value="InterPro"/>
</dbReference>
<sequence length="268" mass="30466">MQDKGGEAVIYKADVSVSKEVNNMVEDVMGIFGKIDILVNNAGITDPRFFLDIKEEGWNRMINIHLKGTFNCCGFVVPHMIKMRKEGLKGAYIRLHSYHDEIEFLKGQLETIDKNMEELLKKIDIAEYLLSILGIGIITVAGFLTEGGDLANYSHFKQIQKLAGLNIAENQSRKHKGKAKNSKRGRPELRNLLHKSSLTLVAKNKEFKALYNYFLKRPKNPLKAKQALIAISVKLVRVMFALAKKRENYDPQKVLGEYRMMQINQLAA</sequence>
<organism evidence="2 3">
    <name type="scientific">Caldanaerobacter subterraneus</name>
    <dbReference type="NCBI Taxonomy" id="911092"/>
    <lineage>
        <taxon>Bacteria</taxon>
        <taxon>Bacillati</taxon>
        <taxon>Bacillota</taxon>
        <taxon>Clostridia</taxon>
        <taxon>Thermoanaerobacterales</taxon>
        <taxon>Thermoanaerobacteraceae</taxon>
        <taxon>Caldanaerobacter</taxon>
    </lineage>
</organism>
<evidence type="ECO:0000259" key="1">
    <source>
        <dbReference type="Pfam" id="PF02371"/>
    </source>
</evidence>
<dbReference type="InterPro" id="IPR002347">
    <property type="entry name" value="SDR_fam"/>
</dbReference>
<dbReference type="AlphaFoldDB" id="A0A357VRF9"/>
<proteinExistence type="predicted"/>
<dbReference type="Pfam" id="PF02371">
    <property type="entry name" value="Transposase_20"/>
    <property type="match status" value="1"/>
</dbReference>
<dbReference type="PANTHER" id="PTHR33055:SF13">
    <property type="entry name" value="TRANSPOSASE"/>
    <property type="match status" value="1"/>
</dbReference>
<evidence type="ECO:0000313" key="2">
    <source>
        <dbReference type="EMBL" id="HBT50100.1"/>
    </source>
</evidence>
<evidence type="ECO:0000313" key="3">
    <source>
        <dbReference type="Proteomes" id="UP000264445"/>
    </source>
</evidence>
<dbReference type="SUPFAM" id="SSF51735">
    <property type="entry name" value="NAD(P)-binding Rossmann-fold domains"/>
    <property type="match status" value="1"/>
</dbReference>
<dbReference type="GO" id="GO:0006313">
    <property type="term" value="P:DNA transposition"/>
    <property type="evidence" value="ECO:0007669"/>
    <property type="project" value="InterPro"/>
</dbReference>
<accession>A0A357VRF9</accession>
<gene>
    <name evidence="2" type="ORF">DEA61_10020</name>
</gene>
<name>A0A357VRF9_9THEO</name>
<dbReference type="GO" id="GO:0003677">
    <property type="term" value="F:DNA binding"/>
    <property type="evidence" value="ECO:0007669"/>
    <property type="project" value="InterPro"/>
</dbReference>
<dbReference type="CDD" id="cd05233">
    <property type="entry name" value="SDR_c"/>
    <property type="match status" value="1"/>
</dbReference>
<dbReference type="Pfam" id="PF00106">
    <property type="entry name" value="adh_short"/>
    <property type="match status" value="1"/>
</dbReference>
<comment type="caution">
    <text evidence="2">The sequence shown here is derived from an EMBL/GenBank/DDBJ whole genome shotgun (WGS) entry which is preliminary data.</text>
</comment>